<evidence type="ECO:0000256" key="11">
    <source>
        <dbReference type="ARBA" id="ARBA00023292"/>
    </source>
</evidence>
<dbReference type="FunFam" id="2.10.25.10:FF:000145">
    <property type="entry name" value="Laminin subunit beta 1"/>
    <property type="match status" value="1"/>
</dbReference>
<sequence>MKPIIPLLALGLVSLSESYTPVSRGCEERSCYPATGNLLIGRQDKLEATSTCGLERRERYCILSHLEYSRRDQKCFWCDSTDQGVEQNPQTSHRIENLVYRMEPPDAEPARQYRTWWQAQNGVENVTIQLDLEAEFHVTHLIITFKTFRPAAMYIEKSYDWGQTWKIHRYFAYDCARSFPGIYEGAPRYLNETVCQRRYSRLTPTTFGSVIYRVLPPNINIHSPGFNPYSKEVQDLLKTTNLRIHMTKLHTLGDENLETERLDIKEKYYYSIYDMTVRGSCSCYGHAERCLPEKVEHEAIMGMVHGKCDCTHNTKGNNCEYCLDDYNDVPWQPATGKKKNECKKCNCNDHASSCYFNQYVYAATGNVSGGVCNNCSHNTDGIHCEYCKEGFFQVPELELNDPNICEQCDCEPDGTIDGGLCDGRTDPEEGLLAGQCHCKTNVGGERCDRCMNGFWNFTLDNPDGCQECKCMLEGIVSNDGCDQVTGDCTCKRFVVGRDCDQCMPQHYGLSMDDPNGCKACDCDIGGSYDNNCDVMTGQCKCRPNIGGRRCDTVDDGYYSGGLDFLLFEGELAFGSQNPPTKVIRKEPSSRPEDNTWTGFGYMQVYEGSTLTFDVPAIFKDLDYDLVVRYQQQPNHPNPWDNAKIELIRIDGAPDPNGKCNETNDGPTQFSMPNNQRHTIVGNPVCLEEGQRYQIKLTFDQYDPNTPDPKSNILIDSIALIPRTESLEIFEGSPMAEQKREEYENYRCRDLFLAVPTPEIPEECRALLNSISYYTFEGGYNKPCECDNTGSESTLCDKYTGRCPCKKNVVGRRCDRCAPGTFGFGASGCQPCNCHNVGSLDPFCRETDGQCNCAEKAYGRRCNECQPGFWNFPNCQPCQCNGHADICEAQTGQCINCRDATDGPECGVCLEGYYGDPTLEANIPCRECPCPNTKASGHSFAERCFLDTTNNEPVCECDLGYSGARCDVCSDNYYGNPEIPGGSCVSCNCSENWNFQDTGNCDSSSGQCLKCLFNTEGDHCEYCQAGFFGDAVQGQCEACICNILGTDPNRFDCDRFTGECHCLPNVEGRECDRCRENHWKLASGEGCEHCDCDFVGSTSETCNVFDGQCACKPGFGGRRCDQCEENYWGDPRVECYDCNCNPQGSQSFQCDHQTGKCVCLEGIGGEKCDECARGFVQEMALTSDHPVLDRKIPFTDLPRCVECGECFTNWDRILLGLQNQTRDQVQRAEQVKITGVTGAYTRDFVDMEDTLREVKGILTSASVSNDELIGVQADIDRINVALQGTNQNMEELDNNLSNLQQSILQGSSSLDFLRKEADTLKLNAQDMKEQITSLQEANVEGALNLTRQAKRRSDEAAVQVRGIETEGGLLANSEKQRKATETLMNTSKDQFTSTQEQNQQKLNDILVQIDNLEAKIPDLNRQICDGDTGADQPCDTLCGGAGCGKCGGISCLNGALSKAEEAVSSAKAADEVFSEKDREAERVLRDITKTHQNALGAVQEAQRAFDLANEAKNRSVGETTRVDSLVDSINVYTSGDKASPEDVQKLADECLAAEMDLDSSEISGLAQEINSAIDSVTNVDQILAETADDLNRAQELQRRADFTKQNAEEQLKHAEEVTNFLSQAVEAQNMADISIQSAQEDIDSARKDLSQIASGMDEAIRSVDQSLMDVQDLARRQQSLQTSFIRNAKRVNASRDAATKAKNQASEDNTELYNLNLEFKNVSGSLDAKTNSIGSAKDLAVDLQRRASELATSASNKLTNIQDVEKEFEETERRLQELSSELMALNCEMNIHLQVIEDKSNYYRTCSPPSTWSPSATCVCRPGALEPSCNSRRAIYER</sequence>
<dbReference type="InterPro" id="IPR013015">
    <property type="entry name" value="Laminin_IV_B"/>
</dbReference>
<dbReference type="PROSITE" id="PS51117">
    <property type="entry name" value="LAMININ_NTER"/>
    <property type="match status" value="1"/>
</dbReference>
<feature type="disulfide bond" evidence="12">
    <location>
        <begin position="438"/>
        <end position="447"/>
    </location>
</feature>
<dbReference type="STRING" id="6832.A0A553P0J5"/>
<feature type="domain" description="Laminin EGF-like" evidence="15">
    <location>
        <begin position="986"/>
        <end position="1037"/>
    </location>
</feature>
<comment type="caution">
    <text evidence="12">Lacks conserved residue(s) required for the propagation of feature annotation.</text>
</comment>
<dbReference type="FunFam" id="2.10.25.10:FF:000138">
    <property type="entry name" value="Laminin subunit beta 1"/>
    <property type="match status" value="1"/>
</dbReference>
<evidence type="ECO:0000313" key="19">
    <source>
        <dbReference type="Proteomes" id="UP000318571"/>
    </source>
</evidence>
<dbReference type="FunFam" id="2.10.25.10:FF:000090">
    <property type="entry name" value="laminin subunit alpha"/>
    <property type="match status" value="1"/>
</dbReference>
<dbReference type="GO" id="GO:0009888">
    <property type="term" value="P:tissue development"/>
    <property type="evidence" value="ECO:0007669"/>
    <property type="project" value="TreeGrafter"/>
</dbReference>
<keyword evidence="7" id="KW-0130">Cell adhesion</keyword>
<dbReference type="GO" id="GO:0007411">
    <property type="term" value="P:axon guidance"/>
    <property type="evidence" value="ECO:0007669"/>
    <property type="project" value="TreeGrafter"/>
</dbReference>
<feature type="domain" description="Laminin EGF-like" evidence="15">
    <location>
        <begin position="408"/>
        <end position="467"/>
    </location>
</feature>
<dbReference type="FunFam" id="2.10.25.10:FF:000084">
    <property type="entry name" value="Laminin subunit alpha 3"/>
    <property type="match status" value="1"/>
</dbReference>
<organism evidence="18 19">
    <name type="scientific">Tigriopus californicus</name>
    <name type="common">Marine copepod</name>
    <dbReference type="NCBI Taxonomy" id="6832"/>
    <lineage>
        <taxon>Eukaryota</taxon>
        <taxon>Metazoa</taxon>
        <taxon>Ecdysozoa</taxon>
        <taxon>Arthropoda</taxon>
        <taxon>Crustacea</taxon>
        <taxon>Multicrustacea</taxon>
        <taxon>Hexanauplia</taxon>
        <taxon>Copepoda</taxon>
        <taxon>Harpacticoida</taxon>
        <taxon>Harpacticidae</taxon>
        <taxon>Tigriopus</taxon>
    </lineage>
</organism>
<feature type="coiled-coil region" evidence="13">
    <location>
        <begin position="1753"/>
        <end position="1787"/>
    </location>
</feature>
<feature type="disulfide bond" evidence="12">
    <location>
        <begin position="896"/>
        <end position="905"/>
    </location>
</feature>
<feature type="disulfide bond" evidence="12">
    <location>
        <begin position="831"/>
        <end position="843"/>
    </location>
</feature>
<feature type="domain" description="Laminin EGF-like" evidence="15">
    <location>
        <begin position="468"/>
        <end position="519"/>
    </location>
</feature>
<dbReference type="InterPro" id="IPR002049">
    <property type="entry name" value="LE_dom"/>
</dbReference>
<dbReference type="FunFam" id="2.10.25.10:FF:000074">
    <property type="entry name" value="Laminin subunit alpha"/>
    <property type="match status" value="1"/>
</dbReference>
<keyword evidence="11 12" id="KW-0424">Laminin EGF-like domain</keyword>
<feature type="signal peptide" evidence="14">
    <location>
        <begin position="1"/>
        <end position="18"/>
    </location>
</feature>
<evidence type="ECO:0000259" key="16">
    <source>
        <dbReference type="PROSITE" id="PS51116"/>
    </source>
</evidence>
<feature type="disulfide bond" evidence="12">
    <location>
        <begin position="1139"/>
        <end position="1156"/>
    </location>
</feature>
<dbReference type="Gene3D" id="2.170.300.10">
    <property type="entry name" value="Tie2 ligand-binding domain superfamily"/>
    <property type="match status" value="2"/>
</dbReference>
<reference evidence="18 19" key="1">
    <citation type="journal article" date="2018" name="Nat. Ecol. Evol.">
        <title>Genomic signatures of mitonuclear coevolution across populations of Tigriopus californicus.</title>
        <authorList>
            <person name="Barreto F.S."/>
            <person name="Watson E.T."/>
            <person name="Lima T.G."/>
            <person name="Willett C.S."/>
            <person name="Edmands S."/>
            <person name="Li W."/>
            <person name="Burton R.S."/>
        </authorList>
    </citation>
    <scope>NUCLEOTIDE SEQUENCE [LARGE SCALE GENOMIC DNA]</scope>
    <source>
        <strain evidence="18 19">San Diego</strain>
    </source>
</reference>
<feature type="coiled-coil region" evidence="13">
    <location>
        <begin position="1589"/>
        <end position="1623"/>
    </location>
</feature>
<evidence type="ECO:0000256" key="12">
    <source>
        <dbReference type="PROSITE-ProRule" id="PRU00460"/>
    </source>
</evidence>
<dbReference type="InterPro" id="IPR008211">
    <property type="entry name" value="Laminin_N"/>
</dbReference>
<dbReference type="Pfam" id="PF00053">
    <property type="entry name" value="EGF_laminin"/>
    <property type="match status" value="10"/>
</dbReference>
<feature type="disulfide bond" evidence="12">
    <location>
        <begin position="1089"/>
        <end position="1101"/>
    </location>
</feature>
<feature type="domain" description="Laminin EGF-like" evidence="15">
    <location>
        <begin position="877"/>
        <end position="926"/>
    </location>
</feature>
<gene>
    <name evidence="18" type="ORF">TCAL_08711</name>
</gene>
<dbReference type="FunFam" id="2.170.300.10:FF:000001">
    <property type="entry name" value="Laminin subunit beta-1"/>
    <property type="match status" value="1"/>
</dbReference>
<dbReference type="CDD" id="cd22302">
    <property type="entry name" value="cc_DmLAMB1-like_C"/>
    <property type="match status" value="1"/>
</dbReference>
<evidence type="ECO:0000256" key="6">
    <source>
        <dbReference type="ARBA" id="ARBA00022869"/>
    </source>
</evidence>
<dbReference type="SMART" id="SM00181">
    <property type="entry name" value="EGF"/>
    <property type="match status" value="5"/>
</dbReference>
<dbReference type="FunFam" id="2.10.25.10:FF:000135">
    <property type="entry name" value="Laminin subunit beta 4"/>
    <property type="match status" value="1"/>
</dbReference>
<dbReference type="PANTHER" id="PTHR10574:SF375">
    <property type="entry name" value="LAMININ SUBUNIT BETA-1"/>
    <property type="match status" value="1"/>
</dbReference>
<dbReference type="FunFam" id="2.10.25.10:FF:000065">
    <property type="entry name" value="Laminin subunit beta 1"/>
    <property type="match status" value="1"/>
</dbReference>
<evidence type="ECO:0000256" key="7">
    <source>
        <dbReference type="ARBA" id="ARBA00022889"/>
    </source>
</evidence>
<keyword evidence="2" id="KW-0964">Secreted</keyword>
<evidence type="ECO:0008006" key="20">
    <source>
        <dbReference type="Google" id="ProtNLM"/>
    </source>
</evidence>
<comment type="subcellular location">
    <subcellularLocation>
        <location evidence="1">Secreted</location>
        <location evidence="1">Extracellular space</location>
        <location evidence="1">Extracellular matrix</location>
        <location evidence="1">Basement membrane</location>
    </subcellularLocation>
</comment>
<dbReference type="PANTHER" id="PTHR10574">
    <property type="entry name" value="NETRIN/LAMININ-RELATED"/>
    <property type="match status" value="1"/>
</dbReference>
<feature type="chain" id="PRO_5022073210" description="Laminin subunit beta-1" evidence="14">
    <location>
        <begin position="19"/>
        <end position="1837"/>
    </location>
</feature>
<dbReference type="InterPro" id="IPR000742">
    <property type="entry name" value="EGF"/>
</dbReference>
<evidence type="ECO:0000256" key="5">
    <source>
        <dbReference type="ARBA" id="ARBA00022737"/>
    </source>
</evidence>
<accession>A0A553P0J5</accession>
<feature type="disulfide bond" evidence="12">
    <location>
        <begin position="785"/>
        <end position="802"/>
    </location>
</feature>
<dbReference type="FunFam" id="2.10.25.10:FF:000130">
    <property type="entry name" value="Laminin subunit beta 1"/>
    <property type="match status" value="1"/>
</dbReference>
<feature type="disulfide bond" evidence="12">
    <location>
        <begin position="833"/>
        <end position="850"/>
    </location>
</feature>
<dbReference type="GO" id="GO:0070831">
    <property type="term" value="P:basement membrane assembly"/>
    <property type="evidence" value="ECO:0007669"/>
    <property type="project" value="TreeGrafter"/>
</dbReference>
<feature type="disulfide bond" evidence="12">
    <location>
        <begin position="852"/>
        <end position="861"/>
    </location>
</feature>
<keyword evidence="19" id="KW-1185">Reference proteome</keyword>
<evidence type="ECO:0000313" key="18">
    <source>
        <dbReference type="EMBL" id="TRY71208.1"/>
    </source>
</evidence>
<feature type="disulfide bond" evidence="12">
    <location>
        <begin position="1110"/>
        <end position="1119"/>
    </location>
</feature>
<dbReference type="OMA" id="DYQCDRE"/>
<feature type="domain" description="Laminin EGF-like" evidence="15">
    <location>
        <begin position="783"/>
        <end position="830"/>
    </location>
</feature>
<feature type="domain" description="Laminin EGF-like" evidence="15">
    <location>
        <begin position="1038"/>
        <end position="1088"/>
    </location>
</feature>
<feature type="disulfide bond" evidence="12">
    <location>
        <begin position="783"/>
        <end position="795"/>
    </location>
</feature>
<feature type="disulfide bond" evidence="12">
    <location>
        <begin position="490"/>
        <end position="499"/>
    </location>
</feature>
<dbReference type="Gene3D" id="2.60.120.260">
    <property type="entry name" value="Galactose-binding domain-like"/>
    <property type="match status" value="1"/>
</dbReference>
<feature type="disulfide bond" evidence="12">
    <location>
        <begin position="1010"/>
        <end position="1019"/>
    </location>
</feature>
<dbReference type="FunFam" id="2.10.25.10:FF:000101">
    <property type="entry name" value="Laminin subunit beta 1"/>
    <property type="match status" value="1"/>
</dbReference>
<feature type="coiled-coil region" evidence="13">
    <location>
        <begin position="1274"/>
        <end position="1336"/>
    </location>
</feature>
<feature type="domain" description="Laminin EGF-like" evidence="15">
    <location>
        <begin position="1089"/>
        <end position="1136"/>
    </location>
</feature>
<dbReference type="GO" id="GO:0016477">
    <property type="term" value="P:cell migration"/>
    <property type="evidence" value="ECO:0007669"/>
    <property type="project" value="TreeGrafter"/>
</dbReference>
<dbReference type="PROSITE" id="PS01248">
    <property type="entry name" value="EGF_LAM_1"/>
    <property type="match status" value="3"/>
</dbReference>
<keyword evidence="3" id="KW-0272">Extracellular matrix</keyword>
<feature type="disulfide bond" evidence="12">
    <location>
        <begin position="520"/>
        <end position="532"/>
    </location>
</feature>
<dbReference type="InterPro" id="IPR056863">
    <property type="entry name" value="LMN_ATRN_NET-like_EGF"/>
</dbReference>
<keyword evidence="5" id="KW-0677">Repeat</keyword>
<dbReference type="EMBL" id="VCGU01000009">
    <property type="protein sequence ID" value="TRY71208.1"/>
    <property type="molecule type" value="Genomic_DNA"/>
</dbReference>
<feature type="disulfide bond" evidence="12">
    <location>
        <begin position="541"/>
        <end position="550"/>
    </location>
</feature>
<dbReference type="Pfam" id="PF21199">
    <property type="entry name" value="LAMININ_IV_B"/>
    <property type="match status" value="1"/>
</dbReference>
<dbReference type="Proteomes" id="UP000318571">
    <property type="component" value="Chromosome 9"/>
</dbReference>
<dbReference type="CDD" id="cd00055">
    <property type="entry name" value="EGF_Lam"/>
    <property type="match status" value="12"/>
</dbReference>
<dbReference type="OrthoDB" id="5985440at2759"/>
<feature type="domain" description="Laminin IV type B" evidence="16">
    <location>
        <begin position="559"/>
        <end position="775"/>
    </location>
</feature>
<dbReference type="GO" id="GO:0043256">
    <property type="term" value="C:laminin complex"/>
    <property type="evidence" value="ECO:0007669"/>
    <property type="project" value="TreeGrafter"/>
</dbReference>
<feature type="domain" description="Laminin EGF-like" evidence="15">
    <location>
        <begin position="831"/>
        <end position="876"/>
    </location>
</feature>
<dbReference type="Pfam" id="PF24973">
    <property type="entry name" value="EGF_LMN_ATRN"/>
    <property type="match status" value="3"/>
</dbReference>
<evidence type="ECO:0000256" key="8">
    <source>
        <dbReference type="ARBA" id="ARBA00023054"/>
    </source>
</evidence>
<evidence type="ECO:0000256" key="13">
    <source>
        <dbReference type="SAM" id="Coils"/>
    </source>
</evidence>
<keyword evidence="6" id="KW-0084">Basement membrane</keyword>
<dbReference type="InterPro" id="IPR050440">
    <property type="entry name" value="Laminin/Netrin_ECM"/>
</dbReference>
<dbReference type="PRINTS" id="PR00011">
    <property type="entry name" value="EGFLAMININ"/>
</dbReference>
<dbReference type="PROSITE" id="PS51116">
    <property type="entry name" value="LAMININ_IVB"/>
    <property type="match status" value="1"/>
</dbReference>
<evidence type="ECO:0000256" key="14">
    <source>
        <dbReference type="SAM" id="SignalP"/>
    </source>
</evidence>
<dbReference type="Gene3D" id="2.10.25.10">
    <property type="entry name" value="Laminin"/>
    <property type="match status" value="9"/>
</dbReference>
<evidence type="ECO:0000256" key="9">
    <source>
        <dbReference type="ARBA" id="ARBA00023157"/>
    </source>
</evidence>
<feature type="disulfide bond" evidence="12">
    <location>
        <begin position="1091"/>
        <end position="1108"/>
    </location>
</feature>
<dbReference type="SMART" id="SM00136">
    <property type="entry name" value="LamNT"/>
    <property type="match status" value="1"/>
</dbReference>
<dbReference type="GO" id="GO:0009887">
    <property type="term" value="P:animal organ morphogenesis"/>
    <property type="evidence" value="ECO:0007669"/>
    <property type="project" value="TreeGrafter"/>
</dbReference>
<name>A0A553P0J5_TIGCA</name>
<keyword evidence="8 13" id="KW-0175">Coiled coil</keyword>
<feature type="disulfide bond" evidence="12">
    <location>
        <begin position="804"/>
        <end position="813"/>
    </location>
</feature>
<evidence type="ECO:0000256" key="4">
    <source>
        <dbReference type="ARBA" id="ARBA00022729"/>
    </source>
</evidence>
<feature type="disulfide bond" evidence="12">
    <location>
        <begin position="522"/>
        <end position="539"/>
    </location>
</feature>
<dbReference type="GO" id="GO:0034446">
    <property type="term" value="P:substrate adhesion-dependent cell spreading"/>
    <property type="evidence" value="ECO:0007669"/>
    <property type="project" value="TreeGrafter"/>
</dbReference>
<keyword evidence="9 12" id="KW-1015">Disulfide bond</keyword>
<evidence type="ECO:0000259" key="17">
    <source>
        <dbReference type="PROSITE" id="PS51117"/>
    </source>
</evidence>
<evidence type="ECO:0000256" key="3">
    <source>
        <dbReference type="ARBA" id="ARBA00022530"/>
    </source>
</evidence>
<feature type="disulfide bond" evidence="12">
    <location>
        <begin position="1158"/>
        <end position="1167"/>
    </location>
</feature>
<evidence type="ECO:0000256" key="10">
    <source>
        <dbReference type="ARBA" id="ARBA00023180"/>
    </source>
</evidence>
<dbReference type="FunFam" id="2.10.25.10:FF:000011">
    <property type="entry name" value="Cadherin EGF LAG seven-pass G-type receptor"/>
    <property type="match status" value="2"/>
</dbReference>
<feature type="domain" description="Laminin EGF-like" evidence="15">
    <location>
        <begin position="1137"/>
        <end position="1185"/>
    </location>
</feature>
<dbReference type="SMART" id="SM00180">
    <property type="entry name" value="EGF_Lam"/>
    <property type="match status" value="13"/>
</dbReference>
<feature type="domain" description="Laminin EGF-like" evidence="15">
    <location>
        <begin position="520"/>
        <end position="565"/>
    </location>
</feature>
<proteinExistence type="predicted"/>
<comment type="caution">
    <text evidence="18">The sequence shown here is derived from an EMBL/GenBank/DDBJ whole genome shotgun (WGS) entry which is preliminary data.</text>
</comment>
<feature type="domain" description="Laminin N-terminal" evidence="17">
    <location>
        <begin position="27"/>
        <end position="280"/>
    </location>
</feature>
<feature type="coiled-coil region" evidence="13">
    <location>
        <begin position="1394"/>
        <end position="1421"/>
    </location>
</feature>
<keyword evidence="10" id="KW-0325">Glycoprotein</keyword>
<feature type="disulfide bond" evidence="12">
    <location>
        <begin position="1137"/>
        <end position="1149"/>
    </location>
</feature>
<evidence type="ECO:0000259" key="15">
    <source>
        <dbReference type="PROSITE" id="PS50027"/>
    </source>
</evidence>
<dbReference type="FunFam" id="2.60.120.260:FF:000010">
    <property type="entry name" value="Laminin subunit beta 1"/>
    <property type="match status" value="1"/>
</dbReference>
<dbReference type="Pfam" id="PF00055">
    <property type="entry name" value="Laminin_N"/>
    <property type="match status" value="1"/>
</dbReference>
<evidence type="ECO:0000256" key="2">
    <source>
        <dbReference type="ARBA" id="ARBA00022525"/>
    </source>
</evidence>
<dbReference type="SUPFAM" id="SSF57196">
    <property type="entry name" value="EGF/Laminin"/>
    <property type="match status" value="13"/>
</dbReference>
<evidence type="ECO:0000256" key="1">
    <source>
        <dbReference type="ARBA" id="ARBA00004302"/>
    </source>
</evidence>
<feature type="disulfide bond" evidence="12">
    <location>
        <begin position="1061"/>
        <end position="1070"/>
    </location>
</feature>
<protein>
    <recommendedName>
        <fullName evidence="20">Laminin subunit beta-1</fullName>
    </recommendedName>
</protein>
<keyword evidence="4 14" id="KW-0732">Signal</keyword>
<dbReference type="PROSITE" id="PS50027">
    <property type="entry name" value="EGF_LAM_2"/>
    <property type="match status" value="10"/>
</dbReference>